<dbReference type="Gene3D" id="1.10.10.10">
    <property type="entry name" value="Winged helix-like DNA-binding domain superfamily/Winged helix DNA-binding domain"/>
    <property type="match status" value="1"/>
</dbReference>
<dbReference type="RefSeq" id="WP_079573391.1">
    <property type="nucleotide sequence ID" value="NZ_FUZQ01000003.1"/>
</dbReference>
<dbReference type="SUPFAM" id="SSF53067">
    <property type="entry name" value="Actin-like ATPase domain"/>
    <property type="match status" value="1"/>
</dbReference>
<keyword evidence="2" id="KW-0808">Transferase</keyword>
<dbReference type="InterPro" id="IPR043129">
    <property type="entry name" value="ATPase_NBD"/>
</dbReference>
<proteinExistence type="inferred from homology"/>
<dbReference type="InterPro" id="IPR036390">
    <property type="entry name" value="WH_DNA-bd_sf"/>
</dbReference>
<dbReference type="PANTHER" id="PTHR18964">
    <property type="entry name" value="ROK (REPRESSOR, ORF, KINASE) FAMILY"/>
    <property type="match status" value="1"/>
</dbReference>
<keyword evidence="3" id="KW-1185">Reference proteome</keyword>
<dbReference type="OrthoDB" id="3523179at2"/>
<dbReference type="GO" id="GO:0016301">
    <property type="term" value="F:kinase activity"/>
    <property type="evidence" value="ECO:0007669"/>
    <property type="project" value="UniProtKB-KW"/>
</dbReference>
<name>A0A1T5JYX3_9MICO</name>
<gene>
    <name evidence="2" type="ORF">SAMN04324258_1657</name>
</gene>
<dbReference type="Gene3D" id="3.30.420.40">
    <property type="match status" value="2"/>
</dbReference>
<organism evidence="2 3">
    <name type="scientific">Krasilnikoviella flava</name>
    <dbReference type="NCBI Taxonomy" id="526729"/>
    <lineage>
        <taxon>Bacteria</taxon>
        <taxon>Bacillati</taxon>
        <taxon>Actinomycetota</taxon>
        <taxon>Actinomycetes</taxon>
        <taxon>Micrococcales</taxon>
        <taxon>Promicromonosporaceae</taxon>
        <taxon>Krasilnikoviella</taxon>
    </lineage>
</organism>
<dbReference type="EMBL" id="FUZQ01000003">
    <property type="protein sequence ID" value="SKC56448.1"/>
    <property type="molecule type" value="Genomic_DNA"/>
</dbReference>
<dbReference type="PANTHER" id="PTHR18964:SF149">
    <property type="entry name" value="BIFUNCTIONAL UDP-N-ACETYLGLUCOSAMINE 2-EPIMERASE_N-ACETYLMANNOSAMINE KINASE"/>
    <property type="match status" value="1"/>
</dbReference>
<reference evidence="2 3" key="1">
    <citation type="submission" date="2017-02" db="EMBL/GenBank/DDBJ databases">
        <authorList>
            <person name="Peterson S.W."/>
        </authorList>
    </citation>
    <scope>NUCLEOTIDE SEQUENCE [LARGE SCALE GENOMIC DNA]</scope>
    <source>
        <strain evidence="2 3">DSM 21481</strain>
    </source>
</reference>
<dbReference type="AlphaFoldDB" id="A0A1T5JYX3"/>
<accession>A0A1T5JYX3</accession>
<dbReference type="SUPFAM" id="SSF46785">
    <property type="entry name" value="Winged helix' DNA-binding domain"/>
    <property type="match status" value="1"/>
</dbReference>
<sequence>MPTPDTGILGPLRGSDVLEVLDALVSGGPAGEPAVAEVTGLPRVTVAHALSSLAAAGAVATDDAEGRFRVDPDAAFGLGVDVARDRVRVALVDATGAVRARAERRDVQRTPVARARAAAVLANSCREDVEARLEPGRRIEVSRAVVAFPAVVGDDRTTVLHVPGYEKGGTALHDALVDALGCPVSLDNDVNLAAVAEQHRGAGRGRSSFVTISFGEGFGAGIVLDGRLHRGAAGIAGEVAFLPQPGHALGEQVLGDAAIAALAKDHDLPEDVTVRELIDRAEAGDGVAAEVVAELTRRVAVVVASLAIVLDPEAFVLADEAARAPIHAPVAAYLRDRVGVLPVRVEASPLGADGAVLGAAHAAGEALRARVAADAAAAVPGGDASVDGAPR</sequence>
<dbReference type="InterPro" id="IPR000600">
    <property type="entry name" value="ROK"/>
</dbReference>
<protein>
    <submittedName>
        <fullName evidence="2">Sugar kinase of the NBD/HSP70 family, may contain an N-terminal HTH domain</fullName>
    </submittedName>
</protein>
<comment type="similarity">
    <text evidence="1">Belongs to the ROK (NagC/XylR) family.</text>
</comment>
<dbReference type="STRING" id="526729.SAMN04324258_1657"/>
<dbReference type="Proteomes" id="UP000189777">
    <property type="component" value="Unassembled WGS sequence"/>
</dbReference>
<evidence type="ECO:0000256" key="1">
    <source>
        <dbReference type="ARBA" id="ARBA00006479"/>
    </source>
</evidence>
<evidence type="ECO:0000313" key="2">
    <source>
        <dbReference type="EMBL" id="SKC56448.1"/>
    </source>
</evidence>
<keyword evidence="2" id="KW-0418">Kinase</keyword>
<dbReference type="Pfam" id="PF00480">
    <property type="entry name" value="ROK"/>
    <property type="match status" value="1"/>
</dbReference>
<evidence type="ECO:0000313" key="3">
    <source>
        <dbReference type="Proteomes" id="UP000189777"/>
    </source>
</evidence>
<dbReference type="InterPro" id="IPR036388">
    <property type="entry name" value="WH-like_DNA-bd_sf"/>
</dbReference>